<dbReference type="STRING" id="178355.SAMN04488062_101247"/>
<dbReference type="AlphaFoldDB" id="A0A1G7VYL1"/>
<name>A0A1G7VYL1_9FLAO</name>
<gene>
    <name evidence="1" type="ORF">SAMN04488062_101247</name>
</gene>
<keyword evidence="2" id="KW-1185">Reference proteome</keyword>
<accession>A0A1G7VYL1</accession>
<dbReference type="RefSeq" id="WP_091254075.1">
    <property type="nucleotide sequence ID" value="NZ_FNDB01000001.1"/>
</dbReference>
<sequence>MKKNYATTNVLQAFLLFFMIITTNLFGQVGIGTITPNASSVLDVSSTTQGMLTPRMTTAQRTAIASPADGLMVYDIDLKSFYHYNSAITSWNVINSATTGRTNFKRIRSTDVLATVLAAEKTAGSNAKYLLDPGTLYEINGQVILDLPIELNNAYIAGLDSGDDKLVKTTGDLFVGTTGGSIRVLTLVASAGNIFNITGPGAIGAQTQNLILRDAIIGNSANVGLIKNFSLVFVSIVQYFGNANGVIYQDINKLLINNTGWFGGSTSLANSGTYEKLVGTFGLVQKQGGFSEVTGTSIGFDVSSSPTISGDAVMESVVFTGAVSGAGAYVKSYSPVIYSGYNFNNSWSVRCAGIPNEGDAFSSGNIYLNRTLTSPVFNHPTVNSPVKVPGTTIATNLYRMGTTNASTNNRLVYLGKKTKSFTVSASLAFESTGTTGNTDYIFYFQRFNSLGVLVSKITSSESFIDANSGFIQNIPILANVQLDSGDYLELYSERTAGNDKNMTIRSFNMTMR</sequence>
<evidence type="ECO:0000313" key="2">
    <source>
        <dbReference type="Proteomes" id="UP000199274"/>
    </source>
</evidence>
<dbReference type="Proteomes" id="UP000199274">
    <property type="component" value="Unassembled WGS sequence"/>
</dbReference>
<dbReference type="EMBL" id="FNDB01000001">
    <property type="protein sequence ID" value="SDG64864.1"/>
    <property type="molecule type" value="Genomic_DNA"/>
</dbReference>
<evidence type="ECO:0000313" key="1">
    <source>
        <dbReference type="EMBL" id="SDG64864.1"/>
    </source>
</evidence>
<dbReference type="OrthoDB" id="581140at2"/>
<reference evidence="2" key="1">
    <citation type="submission" date="2016-10" db="EMBL/GenBank/DDBJ databases">
        <authorList>
            <person name="Varghese N."/>
            <person name="Submissions S."/>
        </authorList>
    </citation>
    <scope>NUCLEOTIDE SEQUENCE [LARGE SCALE GENOMIC DNA]</scope>
    <source>
        <strain evidence="2">CGMCC 1.2747</strain>
    </source>
</reference>
<evidence type="ECO:0008006" key="3">
    <source>
        <dbReference type="Google" id="ProtNLM"/>
    </source>
</evidence>
<protein>
    <recommendedName>
        <fullName evidence="3">Cell wall anchor protein</fullName>
    </recommendedName>
</protein>
<proteinExistence type="predicted"/>
<organism evidence="1 2">
    <name type="scientific">Flavobacterium omnivorum</name>
    <dbReference type="NCBI Taxonomy" id="178355"/>
    <lineage>
        <taxon>Bacteria</taxon>
        <taxon>Pseudomonadati</taxon>
        <taxon>Bacteroidota</taxon>
        <taxon>Flavobacteriia</taxon>
        <taxon>Flavobacteriales</taxon>
        <taxon>Flavobacteriaceae</taxon>
        <taxon>Flavobacterium</taxon>
    </lineage>
</organism>